<dbReference type="GO" id="GO:0006355">
    <property type="term" value="P:regulation of DNA-templated transcription"/>
    <property type="evidence" value="ECO:0007669"/>
    <property type="project" value="InterPro"/>
</dbReference>
<dbReference type="OrthoDB" id="538522at2"/>
<name>Q7V1J7_PROMP</name>
<dbReference type="EMBL" id="BX548174">
    <property type="protein sequence ID" value="CAE19332.1"/>
    <property type="molecule type" value="Genomic_DNA"/>
</dbReference>
<dbReference type="SUPFAM" id="SSF46565">
    <property type="entry name" value="Chaperone J-domain"/>
    <property type="match status" value="1"/>
</dbReference>
<dbReference type="eggNOG" id="COG2214">
    <property type="taxonomic scope" value="Bacteria"/>
</dbReference>
<dbReference type="InterPro" id="IPR013321">
    <property type="entry name" value="Arc_rbn_hlx_hlx"/>
</dbReference>
<protein>
    <submittedName>
        <fullName evidence="2">Possible DnaJ domain</fullName>
    </submittedName>
</protein>
<dbReference type="STRING" id="59919.PMM0873"/>
<accession>Q7V1J7</accession>
<dbReference type="InterPro" id="IPR010985">
    <property type="entry name" value="Ribbon_hlx_hlx"/>
</dbReference>
<evidence type="ECO:0000313" key="3">
    <source>
        <dbReference type="Proteomes" id="UP000001026"/>
    </source>
</evidence>
<evidence type="ECO:0000313" key="2">
    <source>
        <dbReference type="EMBL" id="CAE19332.1"/>
    </source>
</evidence>
<sequence>MSNSENSNTKRISIDLPEELVSRFDQLRKEWGFRARGPVIEKLLTEILQEEELLPKSQQQTIDYSEKGDINEYSNFDEKSALVLIKSDKDESNSKESEEKLLLNNKEVIEKPNLNINLPNFVGKKVKNLRRSINIEKTKQKINDIQINTIKENDLIKCRIEIISHWKNLYGSIPNEQVVEASIDWFCIDIWPNIDGTEQLPFTWSAANKLMSDLCPFWIKQTPSLELVILMIGVLEDPFATSDLINRVPTLVRRFISRFKRKNKGNSFEALDSTMTVHGALKLLKLSTAAGSAHTLNKIREAYKIKALETHPDSGGSTDEMRKLNDAYQLLKNMYRQ</sequence>
<proteinExistence type="predicted"/>
<reference evidence="2 3" key="1">
    <citation type="journal article" date="2003" name="Nature">
        <title>Genome divergence in two Prochlorococcus ecotypes reflects oceanic niche differentiation.</title>
        <authorList>
            <person name="Rocap G."/>
            <person name="Larimer F.W."/>
            <person name="Lamerdin J.E."/>
            <person name="Malfatti S."/>
            <person name="Chain P."/>
            <person name="Ahlgren N.A."/>
            <person name="Arellano A."/>
            <person name="Coleman M."/>
            <person name="Hauser L."/>
            <person name="Hess W.R."/>
            <person name="Johnson Z.I."/>
            <person name="Land M.L."/>
            <person name="Lindell D."/>
            <person name="Post A.F."/>
            <person name="Regala W."/>
            <person name="Shah M."/>
            <person name="Shaw S.L."/>
            <person name="Steglich C."/>
            <person name="Sullivan M.B."/>
            <person name="Ting C.S."/>
            <person name="Tolonen A."/>
            <person name="Webb E.A."/>
            <person name="Zinser E.R."/>
            <person name="Chisholm S.W."/>
        </authorList>
    </citation>
    <scope>NUCLEOTIDE SEQUENCE [LARGE SCALE GENOMIC DNA]</scope>
    <source>
        <strain evidence="3">CCMP1986 / NIES-2087 / MED4</strain>
    </source>
</reference>
<dbReference type="SUPFAM" id="SSF47598">
    <property type="entry name" value="Ribbon-helix-helix"/>
    <property type="match status" value="1"/>
</dbReference>
<dbReference type="InterPro" id="IPR036869">
    <property type="entry name" value="J_dom_sf"/>
</dbReference>
<evidence type="ECO:0000259" key="1">
    <source>
        <dbReference type="PROSITE" id="PS50076"/>
    </source>
</evidence>
<dbReference type="RefSeq" id="WP_011132506.1">
    <property type="nucleotide sequence ID" value="NC_005072.1"/>
</dbReference>
<dbReference type="KEGG" id="pmm:PMM0873"/>
<feature type="domain" description="J" evidence="1">
    <location>
        <begin position="279"/>
        <end position="337"/>
    </location>
</feature>
<dbReference type="PROSITE" id="PS50076">
    <property type="entry name" value="DNAJ_2"/>
    <property type="match status" value="1"/>
</dbReference>
<dbReference type="Gene3D" id="1.10.287.110">
    <property type="entry name" value="DnaJ domain"/>
    <property type="match status" value="1"/>
</dbReference>
<dbReference type="CDD" id="cd06257">
    <property type="entry name" value="DnaJ"/>
    <property type="match status" value="1"/>
</dbReference>
<dbReference type="InterPro" id="IPR001623">
    <property type="entry name" value="DnaJ_domain"/>
</dbReference>
<dbReference type="SMART" id="SM00271">
    <property type="entry name" value="DnaJ"/>
    <property type="match status" value="1"/>
</dbReference>
<dbReference type="HOGENOM" id="CLU_784950_0_0_3"/>
<organism evidence="2 3">
    <name type="scientific">Prochlorococcus marinus subsp. pastoris (strain CCMP1986 / NIES-2087 / MED4)</name>
    <dbReference type="NCBI Taxonomy" id="59919"/>
    <lineage>
        <taxon>Bacteria</taxon>
        <taxon>Bacillati</taxon>
        <taxon>Cyanobacteriota</taxon>
        <taxon>Cyanophyceae</taxon>
        <taxon>Synechococcales</taxon>
        <taxon>Prochlorococcaceae</taxon>
        <taxon>Prochlorococcus</taxon>
    </lineage>
</organism>
<gene>
    <name evidence="2" type="ordered locus">PMM0873</name>
</gene>
<dbReference type="CDD" id="cd22231">
    <property type="entry name" value="RHH_NikR_HicB-like"/>
    <property type="match status" value="1"/>
</dbReference>
<dbReference type="Gene3D" id="1.10.1220.10">
    <property type="entry name" value="Met repressor-like"/>
    <property type="match status" value="1"/>
</dbReference>
<dbReference type="Proteomes" id="UP000001026">
    <property type="component" value="Chromosome"/>
</dbReference>
<dbReference type="AlphaFoldDB" id="Q7V1J7"/>